<reference evidence="6" key="1">
    <citation type="submission" date="2022-11" db="EMBL/GenBank/DDBJ databases">
        <authorList>
            <person name="Graham C."/>
            <person name="Newman J.D."/>
        </authorList>
    </citation>
    <scope>NUCLEOTIDE SEQUENCE</scope>
    <source>
        <strain evidence="6">DSM 19486</strain>
    </source>
</reference>
<dbReference type="Gene3D" id="3.30.565.10">
    <property type="entry name" value="Histidine kinase-like ATPase, C-terminal domain"/>
    <property type="match status" value="1"/>
</dbReference>
<protein>
    <recommendedName>
        <fullName evidence="2">histidine kinase</fullName>
        <ecNumber evidence="2">2.7.13.3</ecNumber>
    </recommendedName>
</protein>
<dbReference type="InterPro" id="IPR004358">
    <property type="entry name" value="Sig_transdc_His_kin-like_C"/>
</dbReference>
<dbReference type="PANTHER" id="PTHR43547">
    <property type="entry name" value="TWO-COMPONENT HISTIDINE KINASE"/>
    <property type="match status" value="1"/>
</dbReference>
<dbReference type="SUPFAM" id="SSF55874">
    <property type="entry name" value="ATPase domain of HSP90 chaperone/DNA topoisomerase II/histidine kinase"/>
    <property type="match status" value="1"/>
</dbReference>
<evidence type="ECO:0000256" key="2">
    <source>
        <dbReference type="ARBA" id="ARBA00012438"/>
    </source>
</evidence>
<dbReference type="FunFam" id="2.60.40.10:FF:000791">
    <property type="entry name" value="Two-component system sensor histidine kinase/response regulator"/>
    <property type="match status" value="1"/>
</dbReference>
<feature type="transmembrane region" description="Helical" evidence="4">
    <location>
        <begin position="776"/>
        <end position="795"/>
    </location>
</feature>
<dbReference type="Gene3D" id="1.10.287.130">
    <property type="match status" value="1"/>
</dbReference>
<evidence type="ECO:0000259" key="5">
    <source>
        <dbReference type="PROSITE" id="PS50109"/>
    </source>
</evidence>
<accession>A0A9X3DJK8</accession>
<dbReference type="AlphaFoldDB" id="A0A9X3DJK8"/>
<evidence type="ECO:0000256" key="4">
    <source>
        <dbReference type="SAM" id="Phobius"/>
    </source>
</evidence>
<dbReference type="InterPro" id="IPR003661">
    <property type="entry name" value="HisK_dim/P_dom"/>
</dbReference>
<dbReference type="SMART" id="SM00388">
    <property type="entry name" value="HisKA"/>
    <property type="match status" value="1"/>
</dbReference>
<dbReference type="PROSITE" id="PS50109">
    <property type="entry name" value="HIS_KIN"/>
    <property type="match status" value="1"/>
</dbReference>
<dbReference type="GO" id="GO:0000155">
    <property type="term" value="F:phosphorelay sensor kinase activity"/>
    <property type="evidence" value="ECO:0007669"/>
    <property type="project" value="InterPro"/>
</dbReference>
<dbReference type="Pfam" id="PF07494">
    <property type="entry name" value="Reg_prop"/>
    <property type="match status" value="6"/>
</dbReference>
<evidence type="ECO:0000313" key="6">
    <source>
        <dbReference type="EMBL" id="MCX3267396.1"/>
    </source>
</evidence>
<dbReference type="InterPro" id="IPR015943">
    <property type="entry name" value="WD40/YVTN_repeat-like_dom_sf"/>
</dbReference>
<dbReference type="CDD" id="cd00082">
    <property type="entry name" value="HisKA"/>
    <property type="match status" value="1"/>
</dbReference>
<dbReference type="Pfam" id="PF02518">
    <property type="entry name" value="HATPase_c"/>
    <property type="match status" value="1"/>
</dbReference>
<dbReference type="InterPro" id="IPR011110">
    <property type="entry name" value="Reg_prop"/>
</dbReference>
<evidence type="ECO:0000256" key="3">
    <source>
        <dbReference type="ARBA" id="ARBA00022553"/>
    </source>
</evidence>
<dbReference type="InterPro" id="IPR003594">
    <property type="entry name" value="HATPase_dom"/>
</dbReference>
<dbReference type="CDD" id="cd00075">
    <property type="entry name" value="HATPase"/>
    <property type="match status" value="1"/>
</dbReference>
<dbReference type="InterPro" id="IPR036890">
    <property type="entry name" value="HATPase_C_sf"/>
</dbReference>
<dbReference type="Pfam" id="PF07495">
    <property type="entry name" value="Y_Y_Y"/>
    <property type="match status" value="1"/>
</dbReference>
<keyword evidence="4" id="KW-0812">Transmembrane</keyword>
<feature type="domain" description="Histidine kinase" evidence="5">
    <location>
        <begin position="827"/>
        <end position="1042"/>
    </location>
</feature>
<gene>
    <name evidence="6" type="ORF">OQZ29_21730</name>
</gene>
<dbReference type="InterPro" id="IPR036097">
    <property type="entry name" value="HisK_dim/P_sf"/>
</dbReference>
<comment type="caution">
    <text evidence="6">The sequence shown here is derived from an EMBL/GenBank/DDBJ whole genome shotgun (WGS) entry which is preliminary data.</text>
</comment>
<organism evidence="6 7">
    <name type="scientific">Pedobacter agri</name>
    <dbReference type="NCBI Taxonomy" id="454586"/>
    <lineage>
        <taxon>Bacteria</taxon>
        <taxon>Pseudomonadati</taxon>
        <taxon>Bacteroidota</taxon>
        <taxon>Sphingobacteriia</taxon>
        <taxon>Sphingobacteriales</taxon>
        <taxon>Sphingobacteriaceae</taxon>
        <taxon>Pedobacter</taxon>
    </lineage>
</organism>
<dbReference type="PRINTS" id="PR00344">
    <property type="entry name" value="BCTRLSENSOR"/>
</dbReference>
<evidence type="ECO:0000313" key="7">
    <source>
        <dbReference type="Proteomes" id="UP001142592"/>
    </source>
</evidence>
<keyword evidence="4" id="KW-0472">Membrane</keyword>
<dbReference type="SUPFAM" id="SSF63829">
    <property type="entry name" value="Calcium-dependent phosphotriesterase"/>
    <property type="match status" value="1"/>
</dbReference>
<dbReference type="InterPro" id="IPR013783">
    <property type="entry name" value="Ig-like_fold"/>
</dbReference>
<keyword evidence="4" id="KW-1133">Transmembrane helix</keyword>
<sequence>MRLLKFISIQVILLQLITMTCDAQYYFRHYQTDDGLSHSSVRSIIQDRKGFIWIGTRGGLNRFDGYKFKSYKNKADKFGYIGNDIITGLAEDQEGMLWIGTGRGVFRFNPTTEVFTKLPGINGYINQVSVDKRNNIWIIAFASLYQYDQQAKKILNYKLSATCLAIDKKHNIWFGNNDGVLSKLNTNTRKINTVRLIEKSASKNLRSISAIFPTDDQILVGFFKKGLKSYSLKTGRISHLALSKNKDFEIFVRDIKWSDSQNFWIATESGIYIYDLKKNTSINLRKRIGDPYALSDNAVYTVCKDDNGGIWAGTFFGGINYYSKENAKFKKYYPIPNVNSISGNAVREISADHNGNLWIGTEDAGINKIDLKTQKVTTYTNTNKQGDVSYPNIHGLLVTGNKLFIGPFFHGLEVMDIRNGRISERFRYIGNKGDSISDFVLSLYLSKDSTLYVGTAYNGSGLFIFNQRSKTFTRVKQIPYNSYVLTLTEDSQGKIWTGSINEGVYYFDPKTGKSGHIKFGDRDIADFPIYSILEDKNNDMWFATEGSGLIKVNAKGQIVKKITQKNGLPSNTLFGILEDNSGNLWISSLKGLICYNIASEKIKVYTKANGLITDQFNYHSAYKDKNGMMYFGSIAGMIAFKPEELAIRQKSPPTYITDFELDNKEVGANDKNSPLKKSVIYIDTLILQYNQNNFSLKFSALNYSFSDVTQYKYRMKGLSNDWTYLTTNRNAYFTDLSPGKYTFMVQARSNVGSWVGKEKMLYIIILPPIWRSTIAYIFYTIGIIVVLYFAISYYHQLQERKNINKLKLFEHEKVKEVYQAKIEFFTNIAHEIQTPLTLISVPVERVIEKIEDYPRIKKSMLMIEKNTKRLVELIGQLLDFRQTEIEQFGLNFVNVDINNILKSQIEAFREYASEHNITIKLKVPQKHVIAFVDREALIKICSNLISNAIKYATSVASVVLSEPAEGNSSLSIVFSNDGPAIPQEFRNKIFEPFFRMRRKDKSGTGIGLPLAKSLTELHKGSLVLSSAEADNIVFKLTLPIHQDVEFQLSSWKKIN</sequence>
<name>A0A9X3DJK8_9SPHI</name>
<dbReference type="FunFam" id="1.10.287.130:FF:000045">
    <property type="entry name" value="Two-component system sensor histidine kinase/response regulator"/>
    <property type="match status" value="1"/>
</dbReference>
<keyword evidence="3" id="KW-0597">Phosphoprotein</keyword>
<keyword evidence="7" id="KW-1185">Reference proteome</keyword>
<dbReference type="SMART" id="SM00387">
    <property type="entry name" value="HATPase_c"/>
    <property type="match status" value="1"/>
</dbReference>
<dbReference type="EC" id="2.7.13.3" evidence="2"/>
<proteinExistence type="predicted"/>
<dbReference type="SUPFAM" id="SSF69322">
    <property type="entry name" value="Tricorn protease domain 2"/>
    <property type="match status" value="1"/>
</dbReference>
<evidence type="ECO:0000256" key="1">
    <source>
        <dbReference type="ARBA" id="ARBA00000085"/>
    </source>
</evidence>
<dbReference type="SUPFAM" id="SSF47384">
    <property type="entry name" value="Homodimeric domain of signal transducing histidine kinase"/>
    <property type="match status" value="1"/>
</dbReference>
<dbReference type="Gene3D" id="2.130.10.10">
    <property type="entry name" value="YVTN repeat-like/Quinoprotein amine dehydrogenase"/>
    <property type="match status" value="2"/>
</dbReference>
<dbReference type="InterPro" id="IPR005467">
    <property type="entry name" value="His_kinase_dom"/>
</dbReference>
<dbReference type="PANTHER" id="PTHR43547:SF2">
    <property type="entry name" value="HYBRID SIGNAL TRANSDUCTION HISTIDINE KINASE C"/>
    <property type="match status" value="1"/>
</dbReference>
<dbReference type="InterPro" id="IPR011123">
    <property type="entry name" value="Y_Y_Y"/>
</dbReference>
<dbReference type="Gene3D" id="2.60.40.10">
    <property type="entry name" value="Immunoglobulins"/>
    <property type="match status" value="1"/>
</dbReference>
<dbReference type="RefSeq" id="WP_266271125.1">
    <property type="nucleotide sequence ID" value="NZ_JAPJUH010000007.1"/>
</dbReference>
<dbReference type="EMBL" id="JAPJUH010000007">
    <property type="protein sequence ID" value="MCX3267396.1"/>
    <property type="molecule type" value="Genomic_DNA"/>
</dbReference>
<dbReference type="Proteomes" id="UP001142592">
    <property type="component" value="Unassembled WGS sequence"/>
</dbReference>
<dbReference type="Pfam" id="PF00512">
    <property type="entry name" value="HisKA"/>
    <property type="match status" value="1"/>
</dbReference>
<comment type="catalytic activity">
    <reaction evidence="1">
        <text>ATP + protein L-histidine = ADP + protein N-phospho-L-histidine.</text>
        <dbReference type="EC" id="2.7.13.3"/>
    </reaction>
</comment>